<organism evidence="2 3">
    <name type="scientific">Microdochium bolleyi</name>
    <dbReference type="NCBI Taxonomy" id="196109"/>
    <lineage>
        <taxon>Eukaryota</taxon>
        <taxon>Fungi</taxon>
        <taxon>Dikarya</taxon>
        <taxon>Ascomycota</taxon>
        <taxon>Pezizomycotina</taxon>
        <taxon>Sordariomycetes</taxon>
        <taxon>Xylariomycetidae</taxon>
        <taxon>Xylariales</taxon>
        <taxon>Microdochiaceae</taxon>
        <taxon>Microdochium</taxon>
    </lineage>
</organism>
<dbReference type="EMBL" id="KQ964269">
    <property type="protein sequence ID" value="KXJ86247.1"/>
    <property type="molecule type" value="Genomic_DNA"/>
</dbReference>
<evidence type="ECO:0000313" key="2">
    <source>
        <dbReference type="EMBL" id="KXJ86247.1"/>
    </source>
</evidence>
<evidence type="ECO:0000313" key="3">
    <source>
        <dbReference type="Proteomes" id="UP000070501"/>
    </source>
</evidence>
<proteinExistence type="predicted"/>
<sequence length="160" mass="17909">MYGYQPRPGIAPALADPARDPKYDHNGLRAPAPARFRRDPEPMRTLHISLCQISLRQILRLGSARHPLSRNGGVSHFVICQKDTGKLPKGDWEIDLAPVPDHCDTLLGQALKALFQNDILDGKANLGSDTPSQVREYFKRWRLPLGEDNPTPRKGPRCQT</sequence>
<gene>
    <name evidence="2" type="ORF">Micbo1qcDRAFT_180023</name>
</gene>
<dbReference type="InParanoid" id="A0A136IMR9"/>
<feature type="region of interest" description="Disordered" evidence="1">
    <location>
        <begin position="1"/>
        <end position="37"/>
    </location>
</feature>
<accession>A0A136IMR9</accession>
<evidence type="ECO:0000256" key="1">
    <source>
        <dbReference type="SAM" id="MobiDB-lite"/>
    </source>
</evidence>
<keyword evidence="3" id="KW-1185">Reference proteome</keyword>
<feature type="compositionally biased region" description="Basic and acidic residues" evidence="1">
    <location>
        <begin position="17"/>
        <end position="27"/>
    </location>
</feature>
<reference evidence="3" key="1">
    <citation type="submission" date="2016-02" db="EMBL/GenBank/DDBJ databases">
        <title>Draft genome sequence of Microdochium bolleyi, a fungal endophyte of beachgrass.</title>
        <authorList>
            <consortium name="DOE Joint Genome Institute"/>
            <person name="David A.S."/>
            <person name="May G."/>
            <person name="Haridas S."/>
            <person name="Lim J."/>
            <person name="Wang M."/>
            <person name="Labutti K."/>
            <person name="Lipzen A."/>
            <person name="Barry K."/>
            <person name="Grigoriev I.V."/>
        </authorList>
    </citation>
    <scope>NUCLEOTIDE SEQUENCE [LARGE SCALE GENOMIC DNA]</scope>
    <source>
        <strain evidence="3">J235TASD1</strain>
    </source>
</reference>
<dbReference type="OrthoDB" id="6499973at2759"/>
<protein>
    <submittedName>
        <fullName evidence="2">Uncharacterized protein</fullName>
    </submittedName>
</protein>
<dbReference type="Proteomes" id="UP000070501">
    <property type="component" value="Unassembled WGS sequence"/>
</dbReference>
<dbReference type="AlphaFoldDB" id="A0A136IMR9"/>
<name>A0A136IMR9_9PEZI</name>